<reference evidence="1" key="1">
    <citation type="submission" date="2020-05" db="EMBL/GenBank/DDBJ databases">
        <title>Large-scale comparative analyses of tick genomes elucidate their genetic diversity and vector capacities.</title>
        <authorList>
            <person name="Jia N."/>
            <person name="Wang J."/>
            <person name="Shi W."/>
            <person name="Du L."/>
            <person name="Sun Y."/>
            <person name="Zhan W."/>
            <person name="Jiang J."/>
            <person name="Wang Q."/>
            <person name="Zhang B."/>
            <person name="Ji P."/>
            <person name="Sakyi L.B."/>
            <person name="Cui X."/>
            <person name="Yuan T."/>
            <person name="Jiang B."/>
            <person name="Yang W."/>
            <person name="Lam T.T.-Y."/>
            <person name="Chang Q."/>
            <person name="Ding S."/>
            <person name="Wang X."/>
            <person name="Zhu J."/>
            <person name="Ruan X."/>
            <person name="Zhao L."/>
            <person name="Wei J."/>
            <person name="Que T."/>
            <person name="Du C."/>
            <person name="Cheng J."/>
            <person name="Dai P."/>
            <person name="Han X."/>
            <person name="Huang E."/>
            <person name="Gao Y."/>
            <person name="Liu J."/>
            <person name="Shao H."/>
            <person name="Ye R."/>
            <person name="Li L."/>
            <person name="Wei W."/>
            <person name="Wang X."/>
            <person name="Wang C."/>
            <person name="Yang T."/>
            <person name="Huo Q."/>
            <person name="Li W."/>
            <person name="Guo W."/>
            <person name="Chen H."/>
            <person name="Zhou L."/>
            <person name="Ni X."/>
            <person name="Tian J."/>
            <person name="Zhou Y."/>
            <person name="Sheng Y."/>
            <person name="Liu T."/>
            <person name="Pan Y."/>
            <person name="Xia L."/>
            <person name="Li J."/>
            <person name="Zhao F."/>
            <person name="Cao W."/>
        </authorList>
    </citation>
    <scope>NUCLEOTIDE SEQUENCE</scope>
    <source>
        <strain evidence="1">Dsil-2018</strain>
    </source>
</reference>
<sequence length="464" mass="49770">MSVATQSQAARAGRVSVTEGNSETRVDVVSGVNSEVGNQGGVPTSDDHRTPRTSGSHEASIRLKVKELEIESLKLQIELEKLKLHGQGTEGRERGDRTKVGSYAEELRAVRSPMPELDEVGHVQWNSPTTKPKELASSQLYKVLTARAMCEQTPRDDQRESDAGRASNLLEIDIVCGSRHFRASVDFGAAITVLRKSFVAKAVGIETTGTVHLQGAFAHSVSAEMGCVPLALAAGDVVSNPCLSVLCAMTDELAEDVDALLTPDVYDALKQASNHAADLAGKIVRAEAEITRHHVEENTAFAVQSKESQRGEEMAVCVEPATAADSNFAEEQRSDGSQAEAREHARPITLLAGSETTDQPSFADAPEHAELDATQAAADSSPSGGGTKIVGYETEGRLRIRSLACLLQSLVLATRDNPLSVPRPPVGPSRRQVLDHDQLRHATRLRLRQRGPTQRGANSDTFGQ</sequence>
<protein>
    <submittedName>
        <fullName evidence="1">Uncharacterized protein</fullName>
    </submittedName>
</protein>
<proteinExistence type="predicted"/>
<evidence type="ECO:0000313" key="2">
    <source>
        <dbReference type="Proteomes" id="UP000821865"/>
    </source>
</evidence>
<organism evidence="1 2">
    <name type="scientific">Dermacentor silvarum</name>
    <name type="common">Tick</name>
    <dbReference type="NCBI Taxonomy" id="543639"/>
    <lineage>
        <taxon>Eukaryota</taxon>
        <taxon>Metazoa</taxon>
        <taxon>Ecdysozoa</taxon>
        <taxon>Arthropoda</taxon>
        <taxon>Chelicerata</taxon>
        <taxon>Arachnida</taxon>
        <taxon>Acari</taxon>
        <taxon>Parasitiformes</taxon>
        <taxon>Ixodida</taxon>
        <taxon>Ixodoidea</taxon>
        <taxon>Ixodidae</taxon>
        <taxon>Rhipicephalinae</taxon>
        <taxon>Dermacentor</taxon>
    </lineage>
</organism>
<accession>A0ACB8CMZ1</accession>
<keyword evidence="2" id="KW-1185">Reference proteome</keyword>
<evidence type="ECO:0000313" key="1">
    <source>
        <dbReference type="EMBL" id="KAH7946250.1"/>
    </source>
</evidence>
<name>A0ACB8CMZ1_DERSI</name>
<dbReference type="Proteomes" id="UP000821865">
    <property type="component" value="Chromosome 6"/>
</dbReference>
<dbReference type="EMBL" id="CM023475">
    <property type="protein sequence ID" value="KAH7946250.1"/>
    <property type="molecule type" value="Genomic_DNA"/>
</dbReference>
<gene>
    <name evidence="1" type="ORF">HPB49_022007</name>
</gene>
<comment type="caution">
    <text evidence="1">The sequence shown here is derived from an EMBL/GenBank/DDBJ whole genome shotgun (WGS) entry which is preliminary data.</text>
</comment>